<feature type="chain" id="PRO_5047526442" evidence="2">
    <location>
        <begin position="26"/>
        <end position="208"/>
    </location>
</feature>
<feature type="compositionally biased region" description="Low complexity" evidence="1">
    <location>
        <begin position="52"/>
        <end position="63"/>
    </location>
</feature>
<feature type="domain" description="PepSY" evidence="3">
    <location>
        <begin position="152"/>
        <end position="205"/>
    </location>
</feature>
<gene>
    <name evidence="4" type="ORF">IEZ25_11935</name>
</gene>
<keyword evidence="2" id="KW-0732">Signal</keyword>
<protein>
    <submittedName>
        <fullName evidence="4">PepSY domain-containing protein</fullName>
    </submittedName>
</protein>
<dbReference type="PROSITE" id="PS51257">
    <property type="entry name" value="PROKAR_LIPOPROTEIN"/>
    <property type="match status" value="1"/>
</dbReference>
<organism evidence="4 5">
    <name type="scientific">Nocardioides hwasunensis</name>
    <dbReference type="NCBI Taxonomy" id="397258"/>
    <lineage>
        <taxon>Bacteria</taxon>
        <taxon>Bacillati</taxon>
        <taxon>Actinomycetota</taxon>
        <taxon>Actinomycetes</taxon>
        <taxon>Propionibacteriales</taxon>
        <taxon>Nocardioidaceae</taxon>
        <taxon>Nocardioides</taxon>
    </lineage>
</organism>
<accession>A0ABR8MGX3</accession>
<dbReference type="EMBL" id="JACXYY010000004">
    <property type="protein sequence ID" value="MBD3915326.1"/>
    <property type="molecule type" value="Genomic_DNA"/>
</dbReference>
<comment type="caution">
    <text evidence="4">The sequence shown here is derived from an EMBL/GenBank/DDBJ whole genome shotgun (WGS) entry which is preliminary data.</text>
</comment>
<feature type="region of interest" description="Disordered" evidence="1">
    <location>
        <begin position="27"/>
        <end position="63"/>
    </location>
</feature>
<feature type="compositionally biased region" description="Polar residues" evidence="1">
    <location>
        <begin position="37"/>
        <end position="48"/>
    </location>
</feature>
<feature type="signal peptide" evidence="2">
    <location>
        <begin position="1"/>
        <end position="25"/>
    </location>
</feature>
<evidence type="ECO:0000256" key="1">
    <source>
        <dbReference type="SAM" id="MobiDB-lite"/>
    </source>
</evidence>
<dbReference type="InterPro" id="IPR025711">
    <property type="entry name" value="PepSY"/>
</dbReference>
<dbReference type="Pfam" id="PF03413">
    <property type="entry name" value="PepSY"/>
    <property type="match status" value="1"/>
</dbReference>
<dbReference type="Gene3D" id="3.10.450.40">
    <property type="match status" value="1"/>
</dbReference>
<dbReference type="RefSeq" id="WP_191199635.1">
    <property type="nucleotide sequence ID" value="NZ_BAAAPA010000005.1"/>
</dbReference>
<dbReference type="Proteomes" id="UP000649289">
    <property type="component" value="Unassembled WGS sequence"/>
</dbReference>
<evidence type="ECO:0000259" key="3">
    <source>
        <dbReference type="Pfam" id="PF03413"/>
    </source>
</evidence>
<name>A0ABR8MGX3_9ACTN</name>
<evidence type="ECO:0000313" key="4">
    <source>
        <dbReference type="EMBL" id="MBD3915326.1"/>
    </source>
</evidence>
<evidence type="ECO:0000313" key="5">
    <source>
        <dbReference type="Proteomes" id="UP000649289"/>
    </source>
</evidence>
<evidence type="ECO:0000256" key="2">
    <source>
        <dbReference type="SAM" id="SignalP"/>
    </source>
</evidence>
<proteinExistence type="predicted"/>
<keyword evidence="5" id="KW-1185">Reference proteome</keyword>
<reference evidence="4 5" key="1">
    <citation type="submission" date="2020-09" db="EMBL/GenBank/DDBJ databases">
        <title>novel species in genus Nocardioides.</title>
        <authorList>
            <person name="Zhang G."/>
        </authorList>
    </citation>
    <scope>NUCLEOTIDE SEQUENCE [LARGE SCALE GENOMIC DNA]</scope>
    <source>
        <strain evidence="4 5">19197</strain>
    </source>
</reference>
<sequence length="208" mass="21000">MNRTSRRTRLATAALLAPLALGLVACGGDDDADDAPVTTTSGSTAPDSSSEDGTSTDAGTSADTGTAVIEGDVETAAETALAEVDGTVFSVDHDGAGWDVTIVDADGVEQDLELSADGTSVARGPVADNDSDADDAAERDLLLGASLDHLAAIEAASADVQGTVTGVDLSEDNGTAVWEVTFNEDTPDETTVDVDANTGEVLRIELDD</sequence>